<name>A0ABU9EBR5_9BACT</name>
<comment type="similarity">
    <text evidence="2">Belongs to the ACC deaminase/D-cysteine desulfhydrase family.</text>
</comment>
<evidence type="ECO:0000256" key="2">
    <source>
        <dbReference type="ARBA" id="ARBA00008639"/>
    </source>
</evidence>
<comment type="cofactor">
    <cofactor evidence="1">
        <name>pyridoxal 5'-phosphate</name>
        <dbReference type="ChEBI" id="CHEBI:597326"/>
    </cofactor>
</comment>
<accession>A0ABU9EBR5</accession>
<evidence type="ECO:0000259" key="4">
    <source>
        <dbReference type="Pfam" id="PF00291"/>
    </source>
</evidence>
<evidence type="ECO:0000313" key="6">
    <source>
        <dbReference type="Proteomes" id="UP001484239"/>
    </source>
</evidence>
<sequence>MNLADLRARLAGLDRLHLASLPTPLRPLPRLRAALGPETPEIRVKLDEETGFGLGGNKVRKLEFELAPGRLRGATHLVTTGGPQSNHCRVTAAAAAKLGLGCVLVINGPEPEAPTGNARLHRIFGARIRTVASRAERTAALAEVADEIAGAGGRAVVVPLGASTPHGALGYVQALLELHDQLPAESDRAVHIVVSSSSGGTLAGLWAGLALLDRPDLQVSAISADTPALELRERARALAEGALELLQLPTEGVEAVGDRVEVFDDQVGEGYGLPTAASEEAAEWMARSEGILVDRFYTAKAAAGMIAQLRSGRFPTGDRVVFWHTGGHPAVLA</sequence>
<dbReference type="InterPro" id="IPR036052">
    <property type="entry name" value="TrpB-like_PALP_sf"/>
</dbReference>
<dbReference type="EMBL" id="JBBHLI010000005">
    <property type="protein sequence ID" value="MEK9501400.1"/>
    <property type="molecule type" value="Genomic_DNA"/>
</dbReference>
<dbReference type="SUPFAM" id="SSF53686">
    <property type="entry name" value="Tryptophan synthase beta subunit-like PLP-dependent enzymes"/>
    <property type="match status" value="1"/>
</dbReference>
<dbReference type="PANTHER" id="PTHR43780:SF2">
    <property type="entry name" value="1-AMINOCYCLOPROPANE-1-CARBOXYLATE DEAMINASE-RELATED"/>
    <property type="match status" value="1"/>
</dbReference>
<dbReference type="EC" id="4.4.1.-" evidence="5"/>
<comment type="caution">
    <text evidence="5">The sequence shown here is derived from an EMBL/GenBank/DDBJ whole genome shotgun (WGS) entry which is preliminary data.</text>
</comment>
<dbReference type="PANTHER" id="PTHR43780">
    <property type="entry name" value="1-AMINOCYCLOPROPANE-1-CARBOXYLATE DEAMINASE-RELATED"/>
    <property type="match status" value="1"/>
</dbReference>
<dbReference type="InterPro" id="IPR001926">
    <property type="entry name" value="TrpB-like_PALP"/>
</dbReference>
<dbReference type="RefSeq" id="WP_405286883.1">
    <property type="nucleotide sequence ID" value="NZ_JBBHLI010000005.1"/>
</dbReference>
<reference evidence="5 6" key="1">
    <citation type="submission" date="2024-02" db="EMBL/GenBank/DDBJ databases">
        <title>A novel Gemmatimonadota bacterium.</title>
        <authorList>
            <person name="Du Z.-J."/>
            <person name="Ye Y.-Q."/>
        </authorList>
    </citation>
    <scope>NUCLEOTIDE SEQUENCE [LARGE SCALE GENOMIC DNA]</scope>
    <source>
        <strain evidence="5 6">DH-20</strain>
    </source>
</reference>
<dbReference type="GO" id="GO:0016829">
    <property type="term" value="F:lyase activity"/>
    <property type="evidence" value="ECO:0007669"/>
    <property type="project" value="UniProtKB-KW"/>
</dbReference>
<keyword evidence="5" id="KW-0456">Lyase</keyword>
<gene>
    <name evidence="5" type="ORF">WI372_10470</name>
</gene>
<feature type="domain" description="Tryptophan synthase beta chain-like PALP" evidence="4">
    <location>
        <begin position="21"/>
        <end position="326"/>
    </location>
</feature>
<dbReference type="Proteomes" id="UP001484239">
    <property type="component" value="Unassembled WGS sequence"/>
</dbReference>
<dbReference type="Gene3D" id="3.40.50.1100">
    <property type="match status" value="2"/>
</dbReference>
<dbReference type="PIRSF" id="PIRSF006278">
    <property type="entry name" value="ACCD_DCysDesulf"/>
    <property type="match status" value="1"/>
</dbReference>
<evidence type="ECO:0000313" key="5">
    <source>
        <dbReference type="EMBL" id="MEK9501400.1"/>
    </source>
</evidence>
<organism evidence="5 6">
    <name type="scientific">Gaopeijia maritima</name>
    <dbReference type="NCBI Taxonomy" id="3119007"/>
    <lineage>
        <taxon>Bacteria</taxon>
        <taxon>Pseudomonadati</taxon>
        <taxon>Gemmatimonadota</taxon>
        <taxon>Longimicrobiia</taxon>
        <taxon>Gaopeijiales</taxon>
        <taxon>Gaopeijiaceae</taxon>
        <taxon>Gaopeijia</taxon>
    </lineage>
</organism>
<dbReference type="Pfam" id="PF00291">
    <property type="entry name" value="PALP"/>
    <property type="match status" value="1"/>
</dbReference>
<evidence type="ECO:0000256" key="1">
    <source>
        <dbReference type="ARBA" id="ARBA00001933"/>
    </source>
</evidence>
<dbReference type="InterPro" id="IPR027278">
    <property type="entry name" value="ACCD_DCysDesulf"/>
</dbReference>
<keyword evidence="3" id="KW-0663">Pyridoxal phosphate</keyword>
<evidence type="ECO:0000256" key="3">
    <source>
        <dbReference type="ARBA" id="ARBA00022898"/>
    </source>
</evidence>
<proteinExistence type="inferred from homology"/>
<keyword evidence="6" id="KW-1185">Reference proteome</keyword>
<protein>
    <submittedName>
        <fullName evidence="5">D-cysteine desulfhydrase family protein</fullName>
        <ecNumber evidence="5">4.4.1.-</ecNumber>
    </submittedName>
</protein>